<feature type="region of interest" description="Disordered" evidence="5">
    <location>
        <begin position="615"/>
        <end position="636"/>
    </location>
</feature>
<feature type="domain" description="GIY-YIG" evidence="6">
    <location>
        <begin position="2005"/>
        <end position="2091"/>
    </location>
</feature>
<keyword evidence="3" id="KW-0119">Carbohydrate metabolism</keyword>
<keyword evidence="1" id="KW-0677">Repeat</keyword>
<evidence type="ECO:0000256" key="5">
    <source>
        <dbReference type="SAM" id="MobiDB-lite"/>
    </source>
</evidence>
<dbReference type="Pfam" id="PF05593">
    <property type="entry name" value="RHS_repeat"/>
    <property type="match status" value="3"/>
</dbReference>
<feature type="region of interest" description="Disordered" evidence="5">
    <location>
        <begin position="492"/>
        <end position="538"/>
    </location>
</feature>
<sequence length="2098" mass="226169">MRAGADRHAAATDRGQPRAGGAGPAAARSRPGSRRPADGADGAPKASSRAAWDRRTSARVAADDQVFTDVLARPGFLLGDTSVSLYFNVDADAPPWSTWRVTAFDKDTQTEQASTTLSRDELARSACSGQRDFCRSFGREHGWDLDATRSYEVTITAVLDDGREIVSNRPEVRPRATIVPPAIPPGQAGGCGCGNALALTSAGQAIRGDGVNTATGAFTQVVQDLGMSSFGVPFASSRTYSSANGVGPLGGGWAWSYGMTVTATDGGAIVRAEDGAEATFRLDGDAYRRPPGVRSNLRRAGDGWELTTPDNIAFTFDAQGRLASVLNPRGQGVRLAHTATAVTLTDASGRVARATLDAGLIREISLPDHRKVRFFYTGTLLTSYLDARGKLWKYAYGTNGLLAQVTNPDRVVAVHNEYDANSRVGRQLDALGNPTTFEWFADREEALTTDADGVQVYDGYKGNVLVYTQRGNGDSEHHRYDGALNRGLVVDGKQSQHESRFDDRGNRTRQDAPQSLGFKQDTEYDARNNPTKHTDANGQVWEDTYNQFDELLSSKDPKGNTITYGYDDRGLLTTETDQRGKVTRYEYLPAGDPNAGLVNAVISPLGRRGEFAHDRTGRQIAETDPRGTLPHTDRDDYTTRYTYDAQDRTLEVREPGKREPWKTSFDDVGRTQSQTTPLGARTEYRYFANGLLKSVKDPRMTMAYTYTVAGRRASVKVDMDDQPDPTTTYAYNAKGLLHKVTSPRGNLPGANAADFTTTYFYDANDNPLRMERPYPGGITVKRDIGVDDLDRTTSKTDEHDKTSRFQRDNNGNVTGTEDNLGRKTAIEYDENGQQTKIRDPQQGVVEYKYDEAGNKTQTIRATGGITSFGYDDDGLLAASTEPRGNLPGADKERFTTHYEYDAAGNATKTTDPLDHVTTSKYDANNRLVAQTDARNHTTRYTYRDDDLPRTIRTPEAPFDDDDPSEGATVYDYFDDGLVASVRDPNGNRTYVAYDEAGRLTKETDPLGRVTEYGYDVEGNRVTSLTRWDDERLSPAEKAKRTIVETYDIVNRRDSRTLGNAGPRYAWRYDAKDRITAYVDPTGHRAVTYDDEDQITQVTRVEANLEETFRYDYDVRGNITLREAPDGTRVTATYDADSQLKTLTAAGGSAGGEPATWRFDYDPAGRREVTWLPAATGLLERRGYDDAGRLTSIGTQRAPDAPQVELPDGGVLAFGDRPDPPTDVRAQAGAGLAVVSWKPPRDDDVAGYTVTASPGGRAVTVGATASSAIVNGLDPGTAYTFTVTAHDKDGAGDLSDPSAPVTPVAVPQNPVSAYQLELDPVGNPTRVVTTRGGVSESVAYAYDKADQLVSACYAAVVCDEKTRPAGRIDYRYDLMGNRLSQKRSGTEGDDTTTYDYDDANQLRKETLREPRHVTTTQFDYDVLGNQTRAGTDTFTYHLDNSLASARVAGRDATFTYGADGLRLTATTDPGKPETATQRWSWDVAGTLPQIAVDAVTDAAGATVEKRGFAYGPDDEPLALLSNAPHAYTHDWLGGVANMLTPAGTPQIGYDYDPFGNPRVGATLEEAPADAGDTAPGAVQAAAGGPENPLQYTGAYQDSTTGSGNYYLRARNYNPGTGRFTSVDPMPAGGAATSAYTYADNNPTSYTDPTGNMPVAGDTVSAAAPTTATTTTTDVPAMNPEEVAKANQIQSKSVLDVILEAGGQILMEVLGINDILNCLKGDLGACAMAVIGALPWGKIFKAKKIGEAIFRAGKAVITWFKELDWARAILRNAEKAAEAAKAAAAAAAREAAQKAAAAKAAAEAAAKKAAAEAAERAKALAAKAKAATKKAAGDAGSAAGGTCPVPNSFVAGTAVLLADGTSTPIEQVQPGDTVLATDPTSGRTQARAVTHTIRTDSDKEYVDVTVDTAGERQTITATDHHPFWSATGRRWVDAGDLRPGELLRTSAGTYVQVSAVRAYHARHVTYNLSVDDIATYYVLAGDTPVLVHNRSTRVTAVGCDPTSILDDSRGIYILHLKNDKIYVGITDKQTFKTRVPKHWTRSKKGALKREGYSKDDIIGVTLYKTNASGRTLELMECRLIARLGGPGGRLLNRVKGTNCP</sequence>
<dbReference type="InterPro" id="IPR031325">
    <property type="entry name" value="RHS_repeat"/>
</dbReference>
<dbReference type="Pfam" id="PF00041">
    <property type="entry name" value="fn3"/>
    <property type="match status" value="1"/>
</dbReference>
<evidence type="ECO:0000256" key="1">
    <source>
        <dbReference type="ARBA" id="ARBA00022737"/>
    </source>
</evidence>
<comment type="caution">
    <text evidence="8">The sequence shown here is derived from an EMBL/GenBank/DDBJ whole genome shotgun (WGS) entry which is preliminary data.</text>
</comment>
<dbReference type="Proteomes" id="UP000624325">
    <property type="component" value="Unassembled WGS sequence"/>
</dbReference>
<dbReference type="PROSITE" id="PS50164">
    <property type="entry name" value="GIY_YIG"/>
    <property type="match status" value="1"/>
</dbReference>
<dbReference type="InterPro" id="IPR056823">
    <property type="entry name" value="TEN-like_YD-shell"/>
</dbReference>
<dbReference type="NCBIfam" id="TIGR01643">
    <property type="entry name" value="YD_repeat_2x"/>
    <property type="match status" value="6"/>
</dbReference>
<dbReference type="CDD" id="cd00081">
    <property type="entry name" value="Hint"/>
    <property type="match status" value="1"/>
</dbReference>
<evidence type="ECO:0000256" key="2">
    <source>
        <dbReference type="ARBA" id="ARBA00023295"/>
    </source>
</evidence>
<evidence type="ECO:0000313" key="8">
    <source>
        <dbReference type="EMBL" id="GIF53918.1"/>
    </source>
</evidence>
<evidence type="ECO:0000259" key="6">
    <source>
        <dbReference type="PROSITE" id="PS50164"/>
    </source>
</evidence>
<dbReference type="Gene3D" id="2.180.10.10">
    <property type="entry name" value="RHS repeat-associated core"/>
    <property type="match status" value="4"/>
</dbReference>
<dbReference type="NCBIfam" id="TIGR03696">
    <property type="entry name" value="Rhs_assc_core"/>
    <property type="match status" value="1"/>
</dbReference>
<keyword evidence="9" id="KW-1185">Reference proteome</keyword>
<dbReference type="Pfam" id="PF07591">
    <property type="entry name" value="PT-HINT"/>
    <property type="match status" value="1"/>
</dbReference>
<dbReference type="SMART" id="SM00060">
    <property type="entry name" value="FN3"/>
    <property type="match status" value="1"/>
</dbReference>
<feature type="compositionally biased region" description="Low complexity" evidence="5">
    <location>
        <begin position="1566"/>
        <end position="1583"/>
    </location>
</feature>
<dbReference type="InterPro" id="IPR050708">
    <property type="entry name" value="T6SS_VgrG/RHS"/>
</dbReference>
<name>A0ABQ4BTP5_9ACTN</name>
<accession>A0ABQ4BTP5</accession>
<dbReference type="InterPro" id="IPR036116">
    <property type="entry name" value="FN3_sf"/>
</dbReference>
<dbReference type="SUPFAM" id="SSF51294">
    <property type="entry name" value="Hedgehog/intein (Hint) domain"/>
    <property type="match status" value="1"/>
</dbReference>
<dbReference type="Pfam" id="PF20148">
    <property type="entry name" value="DUF6531"/>
    <property type="match status" value="1"/>
</dbReference>
<protein>
    <recommendedName>
        <fullName evidence="10">Intein/RHS repeat-associated protein</fullName>
    </recommendedName>
</protein>
<evidence type="ECO:0000256" key="3">
    <source>
        <dbReference type="ARBA" id="ARBA00023326"/>
    </source>
</evidence>
<feature type="coiled-coil region" evidence="4">
    <location>
        <begin position="1768"/>
        <end position="1828"/>
    </location>
</feature>
<dbReference type="RefSeq" id="WP_239090384.1">
    <property type="nucleotide sequence ID" value="NZ_BAAALU010000022.1"/>
</dbReference>
<keyword evidence="4" id="KW-0175">Coiled coil</keyword>
<dbReference type="InterPro" id="IPR003961">
    <property type="entry name" value="FN3_dom"/>
</dbReference>
<evidence type="ECO:0008006" key="10">
    <source>
        <dbReference type="Google" id="ProtNLM"/>
    </source>
</evidence>
<organism evidence="8 9">
    <name type="scientific">Asanoa iriomotensis</name>
    <dbReference type="NCBI Taxonomy" id="234613"/>
    <lineage>
        <taxon>Bacteria</taxon>
        <taxon>Bacillati</taxon>
        <taxon>Actinomycetota</taxon>
        <taxon>Actinomycetes</taxon>
        <taxon>Micromonosporales</taxon>
        <taxon>Micromonosporaceae</taxon>
        <taxon>Asanoa</taxon>
    </lineage>
</organism>
<dbReference type="PROSITE" id="PS50853">
    <property type="entry name" value="FN3"/>
    <property type="match status" value="1"/>
</dbReference>
<dbReference type="InterPro" id="IPR022385">
    <property type="entry name" value="Rhs_assc_core"/>
</dbReference>
<feature type="compositionally biased region" description="Basic and acidic residues" evidence="5">
    <location>
        <begin position="654"/>
        <end position="669"/>
    </location>
</feature>
<evidence type="ECO:0000313" key="9">
    <source>
        <dbReference type="Proteomes" id="UP000624325"/>
    </source>
</evidence>
<dbReference type="CDD" id="cd00063">
    <property type="entry name" value="FN3"/>
    <property type="match status" value="1"/>
</dbReference>
<gene>
    <name evidence="8" type="ORF">Air01nite_00130</name>
</gene>
<dbReference type="InterPro" id="IPR006530">
    <property type="entry name" value="YD"/>
</dbReference>
<dbReference type="InterPro" id="IPR045351">
    <property type="entry name" value="DUF6531"/>
</dbReference>
<dbReference type="Pfam" id="PF25023">
    <property type="entry name" value="TEN_YD-shell"/>
    <property type="match status" value="1"/>
</dbReference>
<evidence type="ECO:0000256" key="4">
    <source>
        <dbReference type="SAM" id="Coils"/>
    </source>
</evidence>
<dbReference type="SUPFAM" id="SSF49265">
    <property type="entry name" value="Fibronectin type III"/>
    <property type="match status" value="1"/>
</dbReference>
<dbReference type="EMBL" id="BONC01000001">
    <property type="protein sequence ID" value="GIF53918.1"/>
    <property type="molecule type" value="Genomic_DNA"/>
</dbReference>
<dbReference type="PANTHER" id="PTHR32305:SF15">
    <property type="entry name" value="PROTEIN RHSA-RELATED"/>
    <property type="match status" value="1"/>
</dbReference>
<dbReference type="SUPFAM" id="SSF69304">
    <property type="entry name" value="Tricorn protease N-terminal domain"/>
    <property type="match status" value="1"/>
</dbReference>
<feature type="domain" description="Fibronectin type-III" evidence="7">
    <location>
        <begin position="1216"/>
        <end position="1308"/>
    </location>
</feature>
<feature type="compositionally biased region" description="Basic and acidic residues" evidence="5">
    <location>
        <begin position="494"/>
        <end position="510"/>
    </location>
</feature>
<feature type="compositionally biased region" description="Basic and acidic residues" evidence="5">
    <location>
        <begin position="1"/>
        <end position="11"/>
    </location>
</feature>
<feature type="region of interest" description="Disordered" evidence="5">
    <location>
        <begin position="789"/>
        <end position="822"/>
    </location>
</feature>
<proteinExistence type="predicted"/>
<reference evidence="8 9" key="1">
    <citation type="submission" date="2021-01" db="EMBL/GenBank/DDBJ databases">
        <title>Whole genome shotgun sequence of Asanoa iriomotensis NBRC 100142.</title>
        <authorList>
            <person name="Komaki H."/>
            <person name="Tamura T."/>
        </authorList>
    </citation>
    <scope>NUCLEOTIDE SEQUENCE [LARGE SCALE GENOMIC DNA]</scope>
    <source>
        <strain evidence="8 9">NBRC 100142</strain>
    </source>
</reference>
<dbReference type="SMART" id="SM00306">
    <property type="entry name" value="HintN"/>
    <property type="match status" value="1"/>
</dbReference>
<dbReference type="InterPro" id="IPR036844">
    <property type="entry name" value="Hint_dom_sf"/>
</dbReference>
<dbReference type="Gene3D" id="2.170.16.10">
    <property type="entry name" value="Hedgehog/Intein (Hint) domain"/>
    <property type="match status" value="1"/>
</dbReference>
<evidence type="ECO:0000259" key="7">
    <source>
        <dbReference type="PROSITE" id="PS50853"/>
    </source>
</evidence>
<dbReference type="InterPro" id="IPR000305">
    <property type="entry name" value="GIY-YIG_endonuc"/>
</dbReference>
<feature type="region of interest" description="Disordered" evidence="5">
    <location>
        <begin position="1566"/>
        <end position="1587"/>
    </location>
</feature>
<feature type="compositionally biased region" description="Basic and acidic residues" evidence="5">
    <location>
        <begin position="789"/>
        <end position="807"/>
    </location>
</feature>
<feature type="region of interest" description="Disordered" evidence="5">
    <location>
        <begin position="654"/>
        <end position="676"/>
    </location>
</feature>
<dbReference type="PANTHER" id="PTHR32305">
    <property type="match status" value="1"/>
</dbReference>
<feature type="compositionally biased region" description="Polar residues" evidence="5">
    <location>
        <begin position="808"/>
        <end position="817"/>
    </location>
</feature>
<keyword evidence="2" id="KW-0378">Hydrolase</keyword>
<feature type="region of interest" description="Disordered" evidence="5">
    <location>
        <begin position="1"/>
        <end position="53"/>
    </location>
</feature>
<keyword evidence="3" id="KW-0624">Polysaccharide degradation</keyword>
<dbReference type="InterPro" id="IPR003587">
    <property type="entry name" value="Hint_dom_N"/>
</dbReference>
<keyword evidence="2" id="KW-0326">Glycosidase</keyword>